<keyword evidence="2" id="KW-1133">Transmembrane helix</keyword>
<keyword evidence="5" id="KW-1185">Reference proteome</keyword>
<feature type="transmembrane region" description="Helical" evidence="2">
    <location>
        <begin position="92"/>
        <end position="113"/>
    </location>
</feature>
<dbReference type="AlphaFoldDB" id="A0A8C8UH92"/>
<accession>A0A8C8UH92</accession>
<dbReference type="Proteomes" id="UP000694547">
    <property type="component" value="Chromosome 2"/>
</dbReference>
<dbReference type="InterPro" id="IPR001304">
    <property type="entry name" value="C-type_lectin-like"/>
</dbReference>
<dbReference type="Gene3D" id="3.10.100.10">
    <property type="entry name" value="Mannose-Binding Protein A, subunit A"/>
    <property type="match status" value="1"/>
</dbReference>
<keyword evidence="2" id="KW-0812">Transmembrane</keyword>
<dbReference type="SMART" id="SM00034">
    <property type="entry name" value="CLECT"/>
    <property type="match status" value="1"/>
</dbReference>
<dbReference type="GO" id="GO:0004888">
    <property type="term" value="F:transmembrane signaling receptor activity"/>
    <property type="evidence" value="ECO:0007669"/>
    <property type="project" value="InterPro"/>
</dbReference>
<proteinExistence type="predicted"/>
<reference evidence="4" key="3">
    <citation type="submission" date="2025-09" db="UniProtKB">
        <authorList>
            <consortium name="Ensembl"/>
        </authorList>
    </citation>
    <scope>IDENTIFICATION</scope>
</reference>
<reference evidence="4" key="2">
    <citation type="submission" date="2025-08" db="UniProtKB">
        <authorList>
            <consortium name="Ensembl"/>
        </authorList>
    </citation>
    <scope>IDENTIFICATION</scope>
</reference>
<name>A0A8C8UH92_PERMB</name>
<sequence>RTQCLREESGQGGVGPWTSFLLRTFPLLWTFPLPDCEAYEDGELTYENVQVSPVPGGPSGLASPVLVDKAGVRVQGCVWEVSGECPTVGLQYFLLGLLLACLMLGVAAICLGVRYLQVSQQFQQATRIFEATNGSLQEQLRQKTSQLRQKEVDLQKSQTELTLSQGALQEKQKIHEATEQQLEACQSEGQRTKESLEREEQQRRDLNQKLINMQDTLKRFFTCSSDSCCPVGWLQEQKRCFYISYTPRRFEESQKYCTSLSSKLAVVREPEKYYYYYDVSMPYPHSEVGSTGEGRYVIESGCIPILLTTLASYSHSSQCWKLRKPFNTWNIYQPECTELNPCICELEASGFPEITCTEMGKYGGRWYGDRAEVCASGQRENL</sequence>
<keyword evidence="2" id="KW-0472">Membrane</keyword>
<keyword evidence="1" id="KW-0175">Coiled coil</keyword>
<dbReference type="Ensembl" id="ENSPEMT00000040834.1">
    <property type="protein sequence ID" value="ENSPEMP00000031296.1"/>
    <property type="gene ID" value="ENSPEMG00000012284.2"/>
</dbReference>
<evidence type="ECO:0000259" key="3">
    <source>
        <dbReference type="SMART" id="SM00034"/>
    </source>
</evidence>
<evidence type="ECO:0000313" key="4">
    <source>
        <dbReference type="Ensembl" id="ENSPEMP00000031296.1"/>
    </source>
</evidence>
<dbReference type="PANTHER" id="PTHR15028:SF6">
    <property type="entry name" value="B-CELL DIFFERENTIATION ANTIGEN CD72"/>
    <property type="match status" value="1"/>
</dbReference>
<protein>
    <submittedName>
        <fullName evidence="4">CD72 antigen</fullName>
    </submittedName>
</protein>
<dbReference type="InterPro" id="IPR016187">
    <property type="entry name" value="CTDL_fold"/>
</dbReference>
<dbReference type="SUPFAM" id="SSF56436">
    <property type="entry name" value="C-type lectin-like"/>
    <property type="match status" value="1"/>
</dbReference>
<feature type="coiled-coil region" evidence="1">
    <location>
        <begin position="133"/>
        <end position="216"/>
    </location>
</feature>
<reference evidence="4 5" key="1">
    <citation type="submission" date="2018-10" db="EMBL/GenBank/DDBJ databases">
        <title>Improved assembly of the deer mouse Peromyscus maniculatus genome.</title>
        <authorList>
            <person name="Lassance J.-M."/>
            <person name="Hoekstra H.E."/>
        </authorList>
    </citation>
    <scope>NUCLEOTIDE SEQUENCE [LARGE SCALE GENOMIC DNA]</scope>
</reference>
<dbReference type="GeneTree" id="ENSGT00390000003668"/>
<organism evidence="4 5">
    <name type="scientific">Peromyscus maniculatus bairdii</name>
    <name type="common">Prairie deer mouse</name>
    <dbReference type="NCBI Taxonomy" id="230844"/>
    <lineage>
        <taxon>Eukaryota</taxon>
        <taxon>Metazoa</taxon>
        <taxon>Chordata</taxon>
        <taxon>Craniata</taxon>
        <taxon>Vertebrata</taxon>
        <taxon>Euteleostomi</taxon>
        <taxon>Mammalia</taxon>
        <taxon>Eutheria</taxon>
        <taxon>Euarchontoglires</taxon>
        <taxon>Glires</taxon>
        <taxon>Rodentia</taxon>
        <taxon>Myomorpha</taxon>
        <taxon>Muroidea</taxon>
        <taxon>Cricetidae</taxon>
        <taxon>Neotominae</taxon>
        <taxon>Peromyscus</taxon>
    </lineage>
</organism>
<evidence type="ECO:0000256" key="2">
    <source>
        <dbReference type="SAM" id="Phobius"/>
    </source>
</evidence>
<evidence type="ECO:0000313" key="5">
    <source>
        <dbReference type="Proteomes" id="UP000694547"/>
    </source>
</evidence>
<dbReference type="InterPro" id="IPR039689">
    <property type="entry name" value="CD72"/>
</dbReference>
<dbReference type="InterPro" id="IPR016186">
    <property type="entry name" value="C-type_lectin-like/link_sf"/>
</dbReference>
<dbReference type="GO" id="GO:0005886">
    <property type="term" value="C:plasma membrane"/>
    <property type="evidence" value="ECO:0007669"/>
    <property type="project" value="InterPro"/>
</dbReference>
<feature type="domain" description="C-type lectin" evidence="3">
    <location>
        <begin position="229"/>
        <end position="345"/>
    </location>
</feature>
<evidence type="ECO:0000256" key="1">
    <source>
        <dbReference type="SAM" id="Coils"/>
    </source>
</evidence>
<dbReference type="PANTHER" id="PTHR15028">
    <property type="entry name" value="CD72-RELATED"/>
    <property type="match status" value="1"/>
</dbReference>